<organism evidence="6 7">
    <name type="scientific">Pseudacidovorax intermedius</name>
    <dbReference type="NCBI Taxonomy" id="433924"/>
    <lineage>
        <taxon>Bacteria</taxon>
        <taxon>Pseudomonadati</taxon>
        <taxon>Pseudomonadota</taxon>
        <taxon>Betaproteobacteria</taxon>
        <taxon>Burkholderiales</taxon>
        <taxon>Comamonadaceae</taxon>
        <taxon>Pseudacidovorax</taxon>
    </lineage>
</organism>
<gene>
    <name evidence="6" type="ORF">NS331_20055</name>
</gene>
<dbReference type="PRINTS" id="PR00039">
    <property type="entry name" value="HTHLYSR"/>
</dbReference>
<name>A0A147GNL4_9BURK</name>
<dbReference type="InterPro" id="IPR036390">
    <property type="entry name" value="WH_DNA-bd_sf"/>
</dbReference>
<dbReference type="GO" id="GO:0003677">
    <property type="term" value="F:DNA binding"/>
    <property type="evidence" value="ECO:0007669"/>
    <property type="project" value="UniProtKB-KW"/>
</dbReference>
<dbReference type="FunFam" id="1.10.10.10:FF:000001">
    <property type="entry name" value="LysR family transcriptional regulator"/>
    <property type="match status" value="1"/>
</dbReference>
<sequence>MSRINFDLQQLQAFVAVADRAGFRAAAEDLHLSPAALSRRIDRLEQLLGARLFERTTRAVQLTRAGEAFLPRARLALDDLEAAVLGIHEIAARHAGRVSVACIPTIATTRMPGAIDGFSRRMPLVKVRLMDGGMDEVAAAVRTGEADFGLGFSGVSDPGLAFEPLVEDHYVLAIRRDHPQARKRAPTLALFAQERWLAVARTSGNRRLLDAALDVTGRPPVAWLEVGHVSTLLAMVEAGLGVGLVPALAVPQRHPVLKGLRLDDVGLRRHLGVLSLAEGQLTPLARRFLDHLRQSW</sequence>
<dbReference type="InterPro" id="IPR036388">
    <property type="entry name" value="WH-like_DNA-bd_sf"/>
</dbReference>
<dbReference type="InterPro" id="IPR000847">
    <property type="entry name" value="LysR_HTH_N"/>
</dbReference>
<dbReference type="SUPFAM" id="SSF46785">
    <property type="entry name" value="Winged helix' DNA-binding domain"/>
    <property type="match status" value="1"/>
</dbReference>
<evidence type="ECO:0000256" key="2">
    <source>
        <dbReference type="ARBA" id="ARBA00023015"/>
    </source>
</evidence>
<dbReference type="SUPFAM" id="SSF53850">
    <property type="entry name" value="Periplasmic binding protein-like II"/>
    <property type="match status" value="1"/>
</dbReference>
<evidence type="ECO:0000313" key="6">
    <source>
        <dbReference type="EMBL" id="KTT15659.1"/>
    </source>
</evidence>
<protein>
    <submittedName>
        <fullName evidence="6">LysR family transcriptional regulator</fullName>
    </submittedName>
</protein>
<dbReference type="InterPro" id="IPR050950">
    <property type="entry name" value="HTH-type_LysR_regulators"/>
</dbReference>
<evidence type="ECO:0000256" key="3">
    <source>
        <dbReference type="ARBA" id="ARBA00023125"/>
    </source>
</evidence>
<dbReference type="GO" id="GO:0005829">
    <property type="term" value="C:cytosol"/>
    <property type="evidence" value="ECO:0007669"/>
    <property type="project" value="TreeGrafter"/>
</dbReference>
<evidence type="ECO:0000256" key="4">
    <source>
        <dbReference type="ARBA" id="ARBA00023163"/>
    </source>
</evidence>
<dbReference type="InterPro" id="IPR005119">
    <property type="entry name" value="LysR_subst-bd"/>
</dbReference>
<dbReference type="RefSeq" id="WP_058643716.1">
    <property type="nucleotide sequence ID" value="NZ_LDSL01000138.1"/>
</dbReference>
<dbReference type="Gene3D" id="1.10.10.10">
    <property type="entry name" value="Winged helix-like DNA-binding domain superfamily/Winged helix DNA-binding domain"/>
    <property type="match status" value="1"/>
</dbReference>
<dbReference type="Gene3D" id="3.40.190.290">
    <property type="match status" value="1"/>
</dbReference>
<dbReference type="Pfam" id="PF00126">
    <property type="entry name" value="HTH_1"/>
    <property type="match status" value="1"/>
</dbReference>
<reference evidence="6 7" key="1">
    <citation type="journal article" date="2016" name="Front. Microbiol.">
        <title>Genomic Resource of Rice Seed Associated Bacteria.</title>
        <authorList>
            <person name="Midha S."/>
            <person name="Bansal K."/>
            <person name="Sharma S."/>
            <person name="Kumar N."/>
            <person name="Patil P.P."/>
            <person name="Chaudhry V."/>
            <person name="Patil P.B."/>
        </authorList>
    </citation>
    <scope>NUCLEOTIDE SEQUENCE [LARGE SCALE GENOMIC DNA]</scope>
    <source>
        <strain evidence="6 7">NS331</strain>
    </source>
</reference>
<dbReference type="GO" id="GO:0003700">
    <property type="term" value="F:DNA-binding transcription factor activity"/>
    <property type="evidence" value="ECO:0007669"/>
    <property type="project" value="InterPro"/>
</dbReference>
<dbReference type="EMBL" id="LDSL01000138">
    <property type="protein sequence ID" value="KTT15659.1"/>
    <property type="molecule type" value="Genomic_DNA"/>
</dbReference>
<dbReference type="Pfam" id="PF03466">
    <property type="entry name" value="LysR_substrate"/>
    <property type="match status" value="1"/>
</dbReference>
<dbReference type="CDD" id="cd08440">
    <property type="entry name" value="PBP2_LTTR_like_4"/>
    <property type="match status" value="1"/>
</dbReference>
<proteinExistence type="inferred from homology"/>
<comment type="similarity">
    <text evidence="1">Belongs to the LysR transcriptional regulatory family.</text>
</comment>
<dbReference type="PANTHER" id="PTHR30419">
    <property type="entry name" value="HTH-TYPE TRANSCRIPTIONAL REGULATOR YBHD"/>
    <property type="match status" value="1"/>
</dbReference>
<dbReference type="PROSITE" id="PS50931">
    <property type="entry name" value="HTH_LYSR"/>
    <property type="match status" value="1"/>
</dbReference>
<dbReference type="PANTHER" id="PTHR30419:SF8">
    <property type="entry name" value="NITROGEN ASSIMILATION TRANSCRIPTIONAL ACTIVATOR-RELATED"/>
    <property type="match status" value="1"/>
</dbReference>
<accession>A0A147GNL4</accession>
<keyword evidence="3" id="KW-0238">DNA-binding</keyword>
<comment type="caution">
    <text evidence="6">The sequence shown here is derived from an EMBL/GenBank/DDBJ whole genome shotgun (WGS) entry which is preliminary data.</text>
</comment>
<dbReference type="OrthoDB" id="8675247at2"/>
<keyword evidence="7" id="KW-1185">Reference proteome</keyword>
<evidence type="ECO:0000256" key="1">
    <source>
        <dbReference type="ARBA" id="ARBA00009437"/>
    </source>
</evidence>
<feature type="domain" description="HTH lysR-type" evidence="5">
    <location>
        <begin position="6"/>
        <end position="63"/>
    </location>
</feature>
<evidence type="ECO:0000313" key="7">
    <source>
        <dbReference type="Proteomes" id="UP000072741"/>
    </source>
</evidence>
<keyword evidence="4" id="KW-0804">Transcription</keyword>
<dbReference type="Proteomes" id="UP000072741">
    <property type="component" value="Unassembled WGS sequence"/>
</dbReference>
<evidence type="ECO:0000259" key="5">
    <source>
        <dbReference type="PROSITE" id="PS50931"/>
    </source>
</evidence>
<dbReference type="AlphaFoldDB" id="A0A147GNL4"/>
<keyword evidence="2" id="KW-0805">Transcription regulation</keyword>